<feature type="domain" description="NlpE C-terminal OB" evidence="1">
    <location>
        <begin position="18"/>
        <end position="90"/>
    </location>
</feature>
<protein>
    <recommendedName>
        <fullName evidence="1">NlpE C-terminal OB domain-containing protein</fullName>
    </recommendedName>
</protein>
<dbReference type="Gene3D" id="2.40.50.540">
    <property type="match status" value="1"/>
</dbReference>
<reference evidence="2 3" key="1">
    <citation type="submission" date="2019-08" db="EMBL/GenBank/DDBJ databases">
        <title>Genomes of Antarctic Bizionia species.</title>
        <authorList>
            <person name="Bowman J.P."/>
        </authorList>
    </citation>
    <scope>NUCLEOTIDE SEQUENCE [LARGE SCALE GENOMIC DNA]</scope>
    <source>
        <strain evidence="2 3">HFD</strain>
    </source>
</reference>
<sequence length="120" mass="13348">MKKILLLFIGLALLSCKETTLFEGEYIYYADAAVLQVGNNAIYGVILNEKTKELNAQAKSFKEAPTDGVLVQVRGYIVPKPEGEEGWPNSIEIKEIISVKKQNSDLNKAVILEQKGYVED</sequence>
<dbReference type="Proteomes" id="UP000323324">
    <property type="component" value="Unassembled WGS sequence"/>
</dbReference>
<dbReference type="PROSITE" id="PS51257">
    <property type="entry name" value="PROKAR_LIPOPROTEIN"/>
    <property type="match status" value="1"/>
</dbReference>
<accession>A0A8H2QEC0</accession>
<keyword evidence="3" id="KW-1185">Reference proteome</keyword>
<evidence type="ECO:0000259" key="1">
    <source>
        <dbReference type="Pfam" id="PF17185"/>
    </source>
</evidence>
<dbReference type="AlphaFoldDB" id="A0A8H2QEC0"/>
<dbReference type="EMBL" id="VSKM01000014">
    <property type="protein sequence ID" value="TYB71774.1"/>
    <property type="molecule type" value="Genomic_DNA"/>
</dbReference>
<dbReference type="InterPro" id="IPR038139">
    <property type="entry name" value="NlpE_C_sf"/>
</dbReference>
<dbReference type="InterPro" id="IPR033450">
    <property type="entry name" value="NlpE_C"/>
</dbReference>
<name>A0A8H2QEC0_9FLAO</name>
<gene>
    <name evidence="2" type="ORF">ES676_12225</name>
</gene>
<organism evidence="2 3">
    <name type="scientific">Bizionia saleffrena</name>
    <dbReference type="NCBI Taxonomy" id="291189"/>
    <lineage>
        <taxon>Bacteria</taxon>
        <taxon>Pseudomonadati</taxon>
        <taxon>Bacteroidota</taxon>
        <taxon>Flavobacteriia</taxon>
        <taxon>Flavobacteriales</taxon>
        <taxon>Flavobacteriaceae</taxon>
        <taxon>Bizionia</taxon>
    </lineage>
</organism>
<dbReference type="RefSeq" id="WP_148370610.1">
    <property type="nucleotide sequence ID" value="NZ_VSKM01000014.1"/>
</dbReference>
<comment type="caution">
    <text evidence="2">The sequence shown here is derived from an EMBL/GenBank/DDBJ whole genome shotgun (WGS) entry which is preliminary data.</text>
</comment>
<evidence type="ECO:0000313" key="2">
    <source>
        <dbReference type="EMBL" id="TYB71774.1"/>
    </source>
</evidence>
<dbReference type="Pfam" id="PF17185">
    <property type="entry name" value="NlpE_C"/>
    <property type="match status" value="1"/>
</dbReference>
<evidence type="ECO:0000313" key="3">
    <source>
        <dbReference type="Proteomes" id="UP000323324"/>
    </source>
</evidence>
<proteinExistence type="predicted"/>